<accession>A0A1S4CCZ3</accession>
<dbReference type="RefSeq" id="XP_016499010.1">
    <property type="nucleotide sequence ID" value="XM_016643524.1"/>
</dbReference>
<keyword evidence="1" id="KW-1185">Reference proteome</keyword>
<name>A0A1S4CCZ3_TOBAC</name>
<dbReference type="OrthoDB" id="1287107at2759"/>
<organism evidence="1 2">
    <name type="scientific">Nicotiana tabacum</name>
    <name type="common">Common tobacco</name>
    <dbReference type="NCBI Taxonomy" id="4097"/>
    <lineage>
        <taxon>Eukaryota</taxon>
        <taxon>Viridiplantae</taxon>
        <taxon>Streptophyta</taxon>
        <taxon>Embryophyta</taxon>
        <taxon>Tracheophyta</taxon>
        <taxon>Spermatophyta</taxon>
        <taxon>Magnoliopsida</taxon>
        <taxon>eudicotyledons</taxon>
        <taxon>Gunneridae</taxon>
        <taxon>Pentapetalae</taxon>
        <taxon>asterids</taxon>
        <taxon>lamiids</taxon>
        <taxon>Solanales</taxon>
        <taxon>Solanaceae</taxon>
        <taxon>Nicotianoideae</taxon>
        <taxon>Nicotianeae</taxon>
        <taxon>Nicotiana</taxon>
    </lineage>
</organism>
<gene>
    <name evidence="2" type="primary">LOC107817656</name>
</gene>
<dbReference type="AlphaFoldDB" id="A0A1S4CCZ3"/>
<proteinExistence type="predicted"/>
<reference evidence="2" key="2">
    <citation type="submission" date="2025-08" db="UniProtKB">
        <authorList>
            <consortium name="RefSeq"/>
        </authorList>
    </citation>
    <scope>IDENTIFICATION</scope>
    <source>
        <tissue evidence="2">Leaf</tissue>
    </source>
</reference>
<protein>
    <submittedName>
        <fullName evidence="2">Uncharacterized protein LOC107817656</fullName>
    </submittedName>
</protein>
<dbReference type="Proteomes" id="UP000790787">
    <property type="component" value="Chromosome 24"/>
</dbReference>
<sequence length="171" mass="19857">MTTYRAKLMHVRGEKFWKVLPGHTMEPPPLAKIIRRPKIKRNREKDEANKRQGEWVESRRGTRMTYNICGELDYNSRTCKVGVEGNVEEFVFMPTPRVPRHQTEPFGDGSEHESDPALMFKIISEDQTRLLIRQNQLMSAGTRVISFRGDHTSVNYPADLPYSPTKIIKKQ</sequence>
<dbReference type="PaxDb" id="4097-A0A1S4CCZ3"/>
<evidence type="ECO:0000313" key="1">
    <source>
        <dbReference type="Proteomes" id="UP000790787"/>
    </source>
</evidence>
<dbReference type="KEGG" id="nta:107817656"/>
<reference evidence="1" key="1">
    <citation type="journal article" date="2014" name="Nat. Commun.">
        <title>The tobacco genome sequence and its comparison with those of tomato and potato.</title>
        <authorList>
            <person name="Sierro N."/>
            <person name="Battey J.N."/>
            <person name="Ouadi S."/>
            <person name="Bakaher N."/>
            <person name="Bovet L."/>
            <person name="Willig A."/>
            <person name="Goepfert S."/>
            <person name="Peitsch M.C."/>
            <person name="Ivanov N.V."/>
        </authorList>
    </citation>
    <scope>NUCLEOTIDE SEQUENCE [LARGE SCALE GENOMIC DNA]</scope>
</reference>
<dbReference type="OMA" id="ICGELDY"/>
<dbReference type="GeneID" id="107817656"/>
<evidence type="ECO:0000313" key="2">
    <source>
        <dbReference type="RefSeq" id="XP_016499010.1"/>
    </source>
</evidence>
<dbReference type="RefSeq" id="XP_016499010.1">
    <property type="nucleotide sequence ID" value="XM_016643524.2"/>
</dbReference>